<dbReference type="Pfam" id="PF02924">
    <property type="entry name" value="HDPD"/>
    <property type="match status" value="1"/>
</dbReference>
<dbReference type="InterPro" id="IPR004195">
    <property type="entry name" value="Head_decoration_D"/>
</dbReference>
<gene>
    <name evidence="1" type="ORF">SAMN05892877_13237</name>
</gene>
<organism evidence="1 2">
    <name type="scientific">Rhizobium subbaraonis</name>
    <dbReference type="NCBI Taxonomy" id="908946"/>
    <lineage>
        <taxon>Bacteria</taxon>
        <taxon>Pseudomonadati</taxon>
        <taxon>Pseudomonadota</taxon>
        <taxon>Alphaproteobacteria</taxon>
        <taxon>Hyphomicrobiales</taxon>
        <taxon>Rhizobiaceae</taxon>
        <taxon>Rhizobium/Agrobacterium group</taxon>
        <taxon>Rhizobium</taxon>
    </lineage>
</organism>
<dbReference type="RefSeq" id="WP_097143089.1">
    <property type="nucleotide sequence ID" value="NZ_OBQD01000032.1"/>
</dbReference>
<dbReference type="Proteomes" id="UP000219167">
    <property type="component" value="Unassembled WGS sequence"/>
</dbReference>
<dbReference type="EMBL" id="OBQD01000032">
    <property type="protein sequence ID" value="SOC47706.1"/>
    <property type="molecule type" value="Genomic_DNA"/>
</dbReference>
<dbReference type="AlphaFoldDB" id="A0A285V3X3"/>
<name>A0A285V3X3_9HYPH</name>
<reference evidence="1 2" key="1">
    <citation type="submission" date="2017-08" db="EMBL/GenBank/DDBJ databases">
        <authorList>
            <person name="de Groot N.N."/>
        </authorList>
    </citation>
    <scope>NUCLEOTIDE SEQUENCE [LARGE SCALE GENOMIC DNA]</scope>
    <source>
        <strain evidence="1 2">JC85</strain>
    </source>
</reference>
<sequence length="126" mass="13052">MTKFTEGRHPGEGLFSEANGHRSRDVITIVAGSGVVAPGTVVGQVTASKKYAPSPVASETGLEGAETAKGITLYGVDATAEDQKVTAIVRDAEWNASTLTYEESVDTDAEKTTKATQLAAAGIIVR</sequence>
<evidence type="ECO:0000313" key="1">
    <source>
        <dbReference type="EMBL" id="SOC47706.1"/>
    </source>
</evidence>
<keyword evidence="2" id="KW-1185">Reference proteome</keyword>
<proteinExistence type="predicted"/>
<dbReference type="OrthoDB" id="7996345at2"/>
<protein>
    <submittedName>
        <fullName evidence="1">Bacteriophage lambda head decoration protein D</fullName>
    </submittedName>
</protein>
<accession>A0A285V3X3</accession>
<evidence type="ECO:0000313" key="2">
    <source>
        <dbReference type="Proteomes" id="UP000219167"/>
    </source>
</evidence>